<dbReference type="Proteomes" id="UP000238479">
    <property type="component" value="Chromosome 1"/>
</dbReference>
<evidence type="ECO:0000313" key="3">
    <source>
        <dbReference type="Proteomes" id="UP000238479"/>
    </source>
</evidence>
<evidence type="ECO:0000256" key="1">
    <source>
        <dbReference type="SAM" id="MobiDB-lite"/>
    </source>
</evidence>
<reference evidence="2 3" key="1">
    <citation type="journal article" date="2018" name="Nat. Genet.">
        <title>The Rosa genome provides new insights in the design of modern roses.</title>
        <authorList>
            <person name="Bendahmane M."/>
        </authorList>
    </citation>
    <scope>NUCLEOTIDE SEQUENCE [LARGE SCALE GENOMIC DNA]</scope>
    <source>
        <strain evidence="3">cv. Old Blush</strain>
    </source>
</reference>
<dbReference type="Gramene" id="PRQ59630">
    <property type="protein sequence ID" value="PRQ59630"/>
    <property type="gene ID" value="RchiOBHm_Chr1g0372311"/>
</dbReference>
<proteinExistence type="predicted"/>
<protein>
    <submittedName>
        <fullName evidence="2">Uncharacterized protein</fullName>
    </submittedName>
</protein>
<sequence>MSQWKSFNKNYENQNNYNNNLIKDKNEAEGERLTCLIEASISDASEAEMRSVIKGRSRCGGWIRGRSRCVLMGSVIRGRSRCGGD</sequence>
<keyword evidence="3" id="KW-1185">Reference proteome</keyword>
<gene>
    <name evidence="2" type="ORF">RchiOBHm_Chr1g0372311</name>
</gene>
<accession>A0A2P6SLU6</accession>
<evidence type="ECO:0000313" key="2">
    <source>
        <dbReference type="EMBL" id="PRQ59630.1"/>
    </source>
</evidence>
<name>A0A2P6SLU6_ROSCH</name>
<dbReference type="AlphaFoldDB" id="A0A2P6SLU6"/>
<comment type="caution">
    <text evidence="2">The sequence shown here is derived from an EMBL/GenBank/DDBJ whole genome shotgun (WGS) entry which is preliminary data.</text>
</comment>
<dbReference type="EMBL" id="PDCK01000039">
    <property type="protein sequence ID" value="PRQ59630.1"/>
    <property type="molecule type" value="Genomic_DNA"/>
</dbReference>
<feature type="compositionally biased region" description="Low complexity" evidence="1">
    <location>
        <begin position="1"/>
        <end position="21"/>
    </location>
</feature>
<organism evidence="2 3">
    <name type="scientific">Rosa chinensis</name>
    <name type="common">China rose</name>
    <dbReference type="NCBI Taxonomy" id="74649"/>
    <lineage>
        <taxon>Eukaryota</taxon>
        <taxon>Viridiplantae</taxon>
        <taxon>Streptophyta</taxon>
        <taxon>Embryophyta</taxon>
        <taxon>Tracheophyta</taxon>
        <taxon>Spermatophyta</taxon>
        <taxon>Magnoliopsida</taxon>
        <taxon>eudicotyledons</taxon>
        <taxon>Gunneridae</taxon>
        <taxon>Pentapetalae</taxon>
        <taxon>rosids</taxon>
        <taxon>fabids</taxon>
        <taxon>Rosales</taxon>
        <taxon>Rosaceae</taxon>
        <taxon>Rosoideae</taxon>
        <taxon>Rosoideae incertae sedis</taxon>
        <taxon>Rosa</taxon>
    </lineage>
</organism>
<feature type="region of interest" description="Disordered" evidence="1">
    <location>
        <begin position="1"/>
        <end position="23"/>
    </location>
</feature>